<accession>A0A9N9BYH9</accession>
<name>A0A9N9BYH9_9GLOM</name>
<keyword evidence="2" id="KW-1185">Reference proteome</keyword>
<protein>
    <submittedName>
        <fullName evidence="1">11383_t:CDS:1</fullName>
    </submittedName>
</protein>
<evidence type="ECO:0000313" key="2">
    <source>
        <dbReference type="Proteomes" id="UP000789572"/>
    </source>
</evidence>
<evidence type="ECO:0000313" key="1">
    <source>
        <dbReference type="EMBL" id="CAG8584254.1"/>
    </source>
</evidence>
<dbReference type="Proteomes" id="UP000789572">
    <property type="component" value="Unassembled WGS sequence"/>
</dbReference>
<reference evidence="1" key="1">
    <citation type="submission" date="2021-06" db="EMBL/GenBank/DDBJ databases">
        <authorList>
            <person name="Kallberg Y."/>
            <person name="Tangrot J."/>
            <person name="Rosling A."/>
        </authorList>
    </citation>
    <scope>NUCLEOTIDE SEQUENCE</scope>
    <source>
        <strain evidence="1">IA702</strain>
    </source>
</reference>
<sequence length="202" mass="23395">MTYLWANPFAKLTSLSTLRQFLNEEERLEIKAKEDEVEKEDNNNVAPLFYYPGFIKIINLCCLKNCCKHEFKNNQLKTVKIIPGLLVRYEETPPRSRSIDDNAPTNAALLCKALAEIFENVSCKEFVRTFDSLFKQPDLEPDPEQLNREQPAAVTLRRTTRDTFVLIVEHLDRDIAKNVRLLKLPINIIWDFLAEVLVGERG</sequence>
<proteinExistence type="predicted"/>
<organism evidence="1 2">
    <name type="scientific">Paraglomus occultum</name>
    <dbReference type="NCBI Taxonomy" id="144539"/>
    <lineage>
        <taxon>Eukaryota</taxon>
        <taxon>Fungi</taxon>
        <taxon>Fungi incertae sedis</taxon>
        <taxon>Mucoromycota</taxon>
        <taxon>Glomeromycotina</taxon>
        <taxon>Glomeromycetes</taxon>
        <taxon>Paraglomerales</taxon>
        <taxon>Paraglomeraceae</taxon>
        <taxon>Paraglomus</taxon>
    </lineage>
</organism>
<feature type="non-terminal residue" evidence="1">
    <location>
        <position position="1"/>
    </location>
</feature>
<comment type="caution">
    <text evidence="1">The sequence shown here is derived from an EMBL/GenBank/DDBJ whole genome shotgun (WGS) entry which is preliminary data.</text>
</comment>
<gene>
    <name evidence="1" type="ORF">POCULU_LOCUS6646</name>
</gene>
<dbReference type="AlphaFoldDB" id="A0A9N9BYH9"/>
<dbReference type="EMBL" id="CAJVPJ010001274">
    <property type="protein sequence ID" value="CAG8584254.1"/>
    <property type="molecule type" value="Genomic_DNA"/>
</dbReference>